<name>A0A834ZKA0_TETSI</name>
<dbReference type="Gene3D" id="2.40.50.1000">
    <property type="match status" value="1"/>
</dbReference>
<feature type="chain" id="PRO_5032330934" description="Non-specific lipid-transfer protein" evidence="2">
    <location>
        <begin position="25"/>
        <end position="249"/>
    </location>
</feature>
<keyword evidence="1" id="KW-0446">Lipid-binding</keyword>
<feature type="signal peptide" evidence="2">
    <location>
        <begin position="1"/>
        <end position="24"/>
    </location>
</feature>
<accession>A0A834ZKA0</accession>
<dbReference type="InterPro" id="IPR036312">
    <property type="entry name" value="Bifun_inhib/LTP/seed_sf"/>
</dbReference>
<dbReference type="InterPro" id="IPR016140">
    <property type="entry name" value="Bifunc_inhib/LTP/seed_store"/>
</dbReference>
<evidence type="ECO:0000256" key="1">
    <source>
        <dbReference type="RuleBase" id="RU000628"/>
    </source>
</evidence>
<comment type="similarity">
    <text evidence="1">Belongs to the plant LTP family.</text>
</comment>
<evidence type="ECO:0000259" key="3">
    <source>
        <dbReference type="SMART" id="SM00499"/>
    </source>
</evidence>
<proteinExistence type="inferred from homology"/>
<keyword evidence="2" id="KW-0732">Signal</keyword>
<feature type="domain" description="Bifunctional inhibitor/plant lipid transfer protein/seed storage helical" evidence="3">
    <location>
        <begin position="27"/>
        <end position="104"/>
    </location>
</feature>
<dbReference type="Gene3D" id="1.10.110.10">
    <property type="entry name" value="Plant lipid-transfer and hydrophobic proteins"/>
    <property type="match status" value="1"/>
</dbReference>
<protein>
    <recommendedName>
        <fullName evidence="1">Non-specific lipid-transfer protein</fullName>
    </recommendedName>
</protein>
<dbReference type="PANTHER" id="PTHR33076">
    <property type="entry name" value="NON-SPECIFIC LIPID-TRANSFER PROTEIN 2-RELATED"/>
    <property type="match status" value="1"/>
</dbReference>
<dbReference type="OrthoDB" id="649864at2759"/>
<sequence>MKGVGVCVLMVLAMAQLMVEPTNGFTCVDVAENLVQCVNYLTGADAKPVQGCCDGVKRVKGECTTTEEKRLACNCIKQAATRIHNIKDSAVTSLADACGAPLPFPDPLKKKMETEKAFLKQPKVFICSKKSGKGKRPGKGGNRFWKNVGLGFKTPREAIEVHRVLAFFPMDTGTEIIYLPTPFLKAPSSLQRFFGQKDLQDISSSSQSAPPTSTEQGFETNYHHSSTLLLFVRNGKVLGLLSLLYMTRL</sequence>
<keyword evidence="5" id="KW-1185">Reference proteome</keyword>
<dbReference type="InterPro" id="IPR000528">
    <property type="entry name" value="Plant_nsLTP"/>
</dbReference>
<keyword evidence="1" id="KW-0813">Transport</keyword>
<dbReference type="EMBL" id="JABCRI010000003">
    <property type="protein sequence ID" value="KAF8408804.1"/>
    <property type="molecule type" value="Genomic_DNA"/>
</dbReference>
<comment type="function">
    <text evidence="1">Plant non-specific lipid-transfer proteins transfer phospholipids as well as galactolipids across membranes. May play a role in wax or cutin deposition in the cell walls of expanding epidermal cells and certain secretory tissues.</text>
</comment>
<dbReference type="CDD" id="cd01960">
    <property type="entry name" value="nsLTP1"/>
    <property type="match status" value="1"/>
</dbReference>
<dbReference type="InterPro" id="IPR032440">
    <property type="entry name" value="Ribosomal_uS17_N"/>
</dbReference>
<gene>
    <name evidence="4" type="ORF">HHK36_004873</name>
</gene>
<evidence type="ECO:0000313" key="4">
    <source>
        <dbReference type="EMBL" id="KAF8408804.1"/>
    </source>
</evidence>
<evidence type="ECO:0000256" key="2">
    <source>
        <dbReference type="SAM" id="SignalP"/>
    </source>
</evidence>
<dbReference type="SMART" id="SM00499">
    <property type="entry name" value="AAI"/>
    <property type="match status" value="1"/>
</dbReference>
<dbReference type="GO" id="GO:0008289">
    <property type="term" value="F:lipid binding"/>
    <property type="evidence" value="ECO:0007669"/>
    <property type="project" value="UniProtKB-KW"/>
</dbReference>
<organism evidence="4 5">
    <name type="scientific">Tetracentron sinense</name>
    <name type="common">Spur-leaf</name>
    <dbReference type="NCBI Taxonomy" id="13715"/>
    <lineage>
        <taxon>Eukaryota</taxon>
        <taxon>Viridiplantae</taxon>
        <taxon>Streptophyta</taxon>
        <taxon>Embryophyta</taxon>
        <taxon>Tracheophyta</taxon>
        <taxon>Spermatophyta</taxon>
        <taxon>Magnoliopsida</taxon>
        <taxon>Trochodendrales</taxon>
        <taxon>Trochodendraceae</taxon>
        <taxon>Tetracentron</taxon>
    </lineage>
</organism>
<dbReference type="Proteomes" id="UP000655225">
    <property type="component" value="Unassembled WGS sequence"/>
</dbReference>
<dbReference type="PRINTS" id="PR00382">
    <property type="entry name" value="LIPIDTRNSFER"/>
</dbReference>
<evidence type="ECO:0000313" key="5">
    <source>
        <dbReference type="Proteomes" id="UP000655225"/>
    </source>
</evidence>
<dbReference type="Pfam" id="PF00234">
    <property type="entry name" value="Tryp_alpha_amyl"/>
    <property type="match status" value="1"/>
</dbReference>
<dbReference type="AlphaFoldDB" id="A0A834ZKA0"/>
<dbReference type="GO" id="GO:0006869">
    <property type="term" value="P:lipid transport"/>
    <property type="evidence" value="ECO:0007669"/>
    <property type="project" value="InterPro"/>
</dbReference>
<dbReference type="SUPFAM" id="SSF47699">
    <property type="entry name" value="Bifunctional inhibitor/lipid-transfer protein/seed storage 2S albumin"/>
    <property type="match status" value="1"/>
</dbReference>
<comment type="caution">
    <text evidence="4">The sequence shown here is derived from an EMBL/GenBank/DDBJ whole genome shotgun (WGS) entry which is preliminary data.</text>
</comment>
<dbReference type="Pfam" id="PF16205">
    <property type="entry name" value="Ribosomal_S17_N"/>
    <property type="match status" value="1"/>
</dbReference>
<reference evidence="4 5" key="1">
    <citation type="submission" date="2020-04" db="EMBL/GenBank/DDBJ databases">
        <title>Plant Genome Project.</title>
        <authorList>
            <person name="Zhang R.-G."/>
        </authorList>
    </citation>
    <scope>NUCLEOTIDE SEQUENCE [LARGE SCALE GENOMIC DNA]</scope>
    <source>
        <strain evidence="4">YNK0</strain>
        <tissue evidence="4">Leaf</tissue>
    </source>
</reference>